<proteinExistence type="predicted"/>
<dbReference type="GO" id="GO:0030976">
    <property type="term" value="F:thiamine pyrophosphate binding"/>
    <property type="evidence" value="ECO:0007669"/>
    <property type="project" value="InterPro"/>
</dbReference>
<reference evidence="3 4" key="1">
    <citation type="journal article" date="2016" name="Nat. Commun.">
        <title>Thousands of microbial genomes shed light on interconnected biogeochemical processes in an aquifer system.</title>
        <authorList>
            <person name="Anantharaman K."/>
            <person name="Brown C.T."/>
            <person name="Hug L.A."/>
            <person name="Sharon I."/>
            <person name="Castelle C.J."/>
            <person name="Probst A.J."/>
            <person name="Thomas B.C."/>
            <person name="Singh A."/>
            <person name="Wilkins M.J."/>
            <person name="Karaoz U."/>
            <person name="Brodie E.L."/>
            <person name="Williams K.H."/>
            <person name="Hubbard S.S."/>
            <person name="Banfield J.F."/>
        </authorList>
    </citation>
    <scope>NUCLEOTIDE SEQUENCE [LARGE SCALE GENOMIC DNA]</scope>
</reference>
<dbReference type="InterPro" id="IPR029061">
    <property type="entry name" value="THDP-binding"/>
</dbReference>
<dbReference type="PANTHER" id="PTHR48084">
    <property type="entry name" value="2-OXOGLUTARATE OXIDOREDUCTASE SUBUNIT KORB-RELATED"/>
    <property type="match status" value="1"/>
</dbReference>
<dbReference type="STRING" id="1797472.A2215_04050"/>
<sequence length="248" mass="27520">MLHMIETMPKCWNQKTKPHFFCPGCGHAIILKQLGFVIDDLKLEQEVKFFIDIGCSLLAWNFYNFDTVQTHHGRTTPTAVGYKMAKPKKVVIGYMGDGGGYAIGLQSVLHAAFRNDPVTIILVNNENYAMTGGQMAPTTMPNEITTTTPTGKEVKFGPGMHGPELIRNIASDKAYIARTSMSAPEAVKIAIKKAIKTQIENNAFSFLEILSICPTNWKTDAEGSFERLKMAESYYHIGEIPPQKSSQK</sequence>
<dbReference type="GO" id="GO:0045333">
    <property type="term" value="P:cellular respiration"/>
    <property type="evidence" value="ECO:0007669"/>
    <property type="project" value="UniProtKB-ARBA"/>
</dbReference>
<dbReference type="InterPro" id="IPR051457">
    <property type="entry name" value="2-oxoacid:Fd_oxidoreductase"/>
</dbReference>
<protein>
    <submittedName>
        <fullName evidence="3">2-oxoglutarate synthase</fullName>
    </submittedName>
</protein>
<dbReference type="AlphaFoldDB" id="A0A1F5EET8"/>
<evidence type="ECO:0000313" key="4">
    <source>
        <dbReference type="Proteomes" id="UP000178583"/>
    </source>
</evidence>
<keyword evidence="1" id="KW-0560">Oxidoreductase</keyword>
<name>A0A1F5EET8_9BACT</name>
<accession>A0A1F5EET8</accession>
<dbReference type="Gene3D" id="3.40.50.970">
    <property type="match status" value="1"/>
</dbReference>
<evidence type="ECO:0000259" key="2">
    <source>
        <dbReference type="Pfam" id="PF02775"/>
    </source>
</evidence>
<organism evidence="3 4">
    <name type="scientific">Candidatus Berkelbacteria bacterium RIFOXYA2_FULL_43_10</name>
    <dbReference type="NCBI Taxonomy" id="1797472"/>
    <lineage>
        <taxon>Bacteria</taxon>
        <taxon>Candidatus Berkelbacteria</taxon>
    </lineage>
</organism>
<dbReference type="InterPro" id="IPR011766">
    <property type="entry name" value="TPP_enzyme_TPP-bd"/>
</dbReference>
<dbReference type="Pfam" id="PF02775">
    <property type="entry name" value="TPP_enzyme_C"/>
    <property type="match status" value="1"/>
</dbReference>
<gene>
    <name evidence="3" type="ORF">A2215_04050</name>
</gene>
<comment type="caution">
    <text evidence="3">The sequence shown here is derived from an EMBL/GenBank/DDBJ whole genome shotgun (WGS) entry which is preliminary data.</text>
</comment>
<evidence type="ECO:0000256" key="1">
    <source>
        <dbReference type="ARBA" id="ARBA00023002"/>
    </source>
</evidence>
<dbReference type="PANTHER" id="PTHR48084:SF3">
    <property type="entry name" value="SUBUNIT OF PYRUVATE:FLAVODOXIN OXIDOREDUCTASE"/>
    <property type="match status" value="1"/>
</dbReference>
<dbReference type="SUPFAM" id="SSF52518">
    <property type="entry name" value="Thiamin diphosphate-binding fold (THDP-binding)"/>
    <property type="match status" value="1"/>
</dbReference>
<dbReference type="GO" id="GO:0016625">
    <property type="term" value="F:oxidoreductase activity, acting on the aldehyde or oxo group of donors, iron-sulfur protein as acceptor"/>
    <property type="evidence" value="ECO:0007669"/>
    <property type="project" value="UniProtKB-ARBA"/>
</dbReference>
<dbReference type="Proteomes" id="UP000178583">
    <property type="component" value="Unassembled WGS sequence"/>
</dbReference>
<dbReference type="EMBL" id="MEZY01000002">
    <property type="protein sequence ID" value="OGD65942.1"/>
    <property type="molecule type" value="Genomic_DNA"/>
</dbReference>
<evidence type="ECO:0000313" key="3">
    <source>
        <dbReference type="EMBL" id="OGD65942.1"/>
    </source>
</evidence>
<feature type="domain" description="Thiamine pyrophosphate enzyme TPP-binding" evidence="2">
    <location>
        <begin position="52"/>
        <end position="208"/>
    </location>
</feature>